<keyword evidence="6" id="KW-0378">Hydrolase</keyword>
<dbReference type="InterPro" id="IPR029063">
    <property type="entry name" value="SAM-dependent_MTases_sf"/>
</dbReference>
<keyword evidence="7" id="KW-1185">Reference proteome</keyword>
<dbReference type="Proteomes" id="UP001589776">
    <property type="component" value="Unassembled WGS sequence"/>
</dbReference>
<dbReference type="PANTHER" id="PTHR30408:SF12">
    <property type="entry name" value="TYPE I RESTRICTION ENZYME MJAVIII SPECIFICITY SUBUNIT"/>
    <property type="match status" value="1"/>
</dbReference>
<comment type="caution">
    <text evidence="6">The sequence shown here is derived from an EMBL/GenBank/DDBJ whole genome shotgun (WGS) entry which is preliminary data.</text>
</comment>
<dbReference type="GO" id="GO:0016787">
    <property type="term" value="F:hydrolase activity"/>
    <property type="evidence" value="ECO:0007669"/>
    <property type="project" value="UniProtKB-KW"/>
</dbReference>
<dbReference type="EMBL" id="JBHLWN010000080">
    <property type="protein sequence ID" value="MFC0215040.1"/>
    <property type="molecule type" value="Genomic_DNA"/>
</dbReference>
<evidence type="ECO:0000259" key="5">
    <source>
        <dbReference type="Pfam" id="PF01420"/>
    </source>
</evidence>
<dbReference type="RefSeq" id="WP_377472496.1">
    <property type="nucleotide sequence ID" value="NZ_JBHLWN010000080.1"/>
</dbReference>
<evidence type="ECO:0000256" key="2">
    <source>
        <dbReference type="ARBA" id="ARBA00022747"/>
    </source>
</evidence>
<keyword evidence="3" id="KW-0238">DNA-binding</keyword>
<reference evidence="6 7" key="1">
    <citation type="submission" date="2024-09" db="EMBL/GenBank/DDBJ databases">
        <authorList>
            <person name="Sun Q."/>
            <person name="Mori K."/>
        </authorList>
    </citation>
    <scope>NUCLEOTIDE SEQUENCE [LARGE SCALE GENOMIC DNA]</scope>
    <source>
        <strain evidence="6 7">CCM 7759</strain>
    </source>
</reference>
<dbReference type="PANTHER" id="PTHR30408">
    <property type="entry name" value="TYPE-1 RESTRICTION ENZYME ECOKI SPECIFICITY PROTEIN"/>
    <property type="match status" value="1"/>
</dbReference>
<evidence type="ECO:0000256" key="3">
    <source>
        <dbReference type="ARBA" id="ARBA00023125"/>
    </source>
</evidence>
<sequence>MKVGEKLIESFWNICLLHDISTRDQLLREAIRVIRTKKFIEQHESSDKTLVTEPDKLFQLMKEWVGERELGHFPGDRDLFYKLYHAGKDMDLLEYALQTLQQDRVTGVMIVPSGIMQRFIEMCDRQHYRSLLITEAEKYIRGIVEAKRYTGPYAITLLTESYIIGRLFKTYFEPFPNVKVLQGSIYQPLPLEEKVEAILSIPHFGLKMNDDDIPIRESEGAAVSNLLPLLQEGGRISVTFPARMMFQSGAIANWRKQTNELTPVQSIYALPDGLFRPFTSVKTYQVEFGKALADQVVLGRLRLEQSKLVAEREVTIHHESFRQLDNWRIDMLLNEDQDTLRSFQQAAIPKVKLRDVADIFRGKSILKQDLRAGNIKVLNISNLENGEVILNSLETIDEEERKVKRYEIIPGDLVMTCRGTVNKFAVVPEHDGVVIASANILVIRFKKAIRSHYAQMFLESPTGTVLIQSFQRGTTVMNLNPADVAEIELPLLPEEKQLELVNRYLQEKERYKSAIREAETRWEKIKNQLYDELYGGDH</sequence>
<dbReference type="GO" id="GO:0004519">
    <property type="term" value="F:endonuclease activity"/>
    <property type="evidence" value="ECO:0007669"/>
    <property type="project" value="UniProtKB-KW"/>
</dbReference>
<keyword evidence="2" id="KW-0680">Restriction system</keyword>
<dbReference type="SUPFAM" id="SSF53335">
    <property type="entry name" value="S-adenosyl-L-methionine-dependent methyltransferases"/>
    <property type="match status" value="1"/>
</dbReference>
<evidence type="ECO:0000313" key="6">
    <source>
        <dbReference type="EMBL" id="MFC0215040.1"/>
    </source>
</evidence>
<evidence type="ECO:0000256" key="1">
    <source>
        <dbReference type="ARBA" id="ARBA00010923"/>
    </source>
</evidence>
<keyword evidence="6" id="KW-0540">Nuclease</keyword>
<comment type="similarity">
    <text evidence="1">Belongs to the type-I restriction system S methylase family.</text>
</comment>
<dbReference type="InterPro" id="IPR044946">
    <property type="entry name" value="Restrct_endonuc_typeI_TRD_sf"/>
</dbReference>
<accession>A0ABV6DQV9</accession>
<organism evidence="6 7">
    <name type="scientific">Paenibacillus chartarius</name>
    <dbReference type="NCBI Taxonomy" id="747481"/>
    <lineage>
        <taxon>Bacteria</taxon>
        <taxon>Bacillati</taxon>
        <taxon>Bacillota</taxon>
        <taxon>Bacilli</taxon>
        <taxon>Bacillales</taxon>
        <taxon>Paenibacillaceae</taxon>
        <taxon>Paenibacillus</taxon>
    </lineage>
</organism>
<proteinExistence type="inferred from homology"/>
<evidence type="ECO:0000256" key="4">
    <source>
        <dbReference type="SAM" id="Coils"/>
    </source>
</evidence>
<protein>
    <submittedName>
        <fullName evidence="6">Restriction endonuclease subunit S</fullName>
        <ecNumber evidence="6">3.1.21.-</ecNumber>
    </submittedName>
</protein>
<keyword evidence="4" id="KW-0175">Coiled coil</keyword>
<evidence type="ECO:0000313" key="7">
    <source>
        <dbReference type="Proteomes" id="UP001589776"/>
    </source>
</evidence>
<dbReference type="Gene3D" id="3.90.220.20">
    <property type="entry name" value="DNA methylase specificity domains"/>
    <property type="match status" value="1"/>
</dbReference>
<dbReference type="EC" id="3.1.21.-" evidence="6"/>
<dbReference type="Gene3D" id="3.40.50.150">
    <property type="entry name" value="Vaccinia Virus protein VP39"/>
    <property type="match status" value="1"/>
</dbReference>
<feature type="domain" description="Type I restriction modification DNA specificity" evidence="5">
    <location>
        <begin position="350"/>
        <end position="498"/>
    </location>
</feature>
<dbReference type="SUPFAM" id="SSF116734">
    <property type="entry name" value="DNA methylase specificity domain"/>
    <property type="match status" value="1"/>
</dbReference>
<dbReference type="InterPro" id="IPR052021">
    <property type="entry name" value="Type-I_RS_S_subunit"/>
</dbReference>
<feature type="coiled-coil region" evidence="4">
    <location>
        <begin position="501"/>
        <end position="528"/>
    </location>
</feature>
<gene>
    <name evidence="6" type="ORF">ACFFK0_21835</name>
</gene>
<keyword evidence="6" id="KW-0255">Endonuclease</keyword>
<name>A0ABV6DQV9_9BACL</name>
<dbReference type="InterPro" id="IPR000055">
    <property type="entry name" value="Restrct_endonuc_typeI_TRD"/>
</dbReference>
<dbReference type="Pfam" id="PF01420">
    <property type="entry name" value="Methylase_S"/>
    <property type="match status" value="1"/>
</dbReference>